<sequence>MAHSERRRLSPESGIGWPCVGNLRDNAGDMDGIVHHMENDVEITWFLNELRASIRFRCQRKDLTVISQGDAQATPAASASQSDKRNLSSVNHEARAGSQNSNLPGTVHLPRGY</sequence>
<evidence type="ECO:0000313" key="3">
    <source>
        <dbReference type="Proteomes" id="UP000054567"/>
    </source>
</evidence>
<feature type="region of interest" description="Disordered" evidence="1">
    <location>
        <begin position="68"/>
        <end position="113"/>
    </location>
</feature>
<feature type="compositionally biased region" description="Low complexity" evidence="1">
    <location>
        <begin position="68"/>
        <end position="81"/>
    </location>
</feature>
<organism evidence="2 3">
    <name type="scientific">Coccidioides posadasii RMSCC 3488</name>
    <dbReference type="NCBI Taxonomy" id="454284"/>
    <lineage>
        <taxon>Eukaryota</taxon>
        <taxon>Fungi</taxon>
        <taxon>Dikarya</taxon>
        <taxon>Ascomycota</taxon>
        <taxon>Pezizomycotina</taxon>
        <taxon>Eurotiomycetes</taxon>
        <taxon>Eurotiomycetidae</taxon>
        <taxon>Onygenales</taxon>
        <taxon>Onygenaceae</taxon>
        <taxon>Coccidioides</taxon>
    </lineage>
</organism>
<reference evidence="3" key="2">
    <citation type="journal article" date="2009" name="Genome Res.">
        <title>Comparative genomic analyses of the human fungal pathogens Coccidioides and their relatives.</title>
        <authorList>
            <person name="Sharpton T.J."/>
            <person name="Stajich J.E."/>
            <person name="Rounsley S.D."/>
            <person name="Gardner M.J."/>
            <person name="Wortman J.R."/>
            <person name="Jordar V.S."/>
            <person name="Maiti R."/>
            <person name="Kodira C.D."/>
            <person name="Neafsey D.E."/>
            <person name="Zeng Q."/>
            <person name="Hung C.-Y."/>
            <person name="McMahan C."/>
            <person name="Muszewska A."/>
            <person name="Grynberg M."/>
            <person name="Mandel M.A."/>
            <person name="Kellner E.M."/>
            <person name="Barker B.M."/>
            <person name="Galgiani J.N."/>
            <person name="Orbach M.J."/>
            <person name="Kirkland T.N."/>
            <person name="Cole G.T."/>
            <person name="Henn M.R."/>
            <person name="Birren B.W."/>
            <person name="Taylor J.W."/>
        </authorList>
    </citation>
    <scope>NUCLEOTIDE SEQUENCE [LARGE SCALE GENOMIC DNA]</scope>
    <source>
        <strain evidence="3">RMSCC 3488</strain>
    </source>
</reference>
<dbReference type="VEuPathDB" id="FungiDB:CPAG_03545"/>
<reference evidence="3" key="3">
    <citation type="journal article" date="2010" name="Genome Res.">
        <title>Population genomic sequencing of Coccidioides fungi reveals recent hybridization and transposon control.</title>
        <authorList>
            <person name="Neafsey D.E."/>
            <person name="Barker B.M."/>
            <person name="Sharpton T.J."/>
            <person name="Stajich J.E."/>
            <person name="Park D.J."/>
            <person name="Whiston E."/>
            <person name="Hung C.-Y."/>
            <person name="McMahan C."/>
            <person name="White J."/>
            <person name="Sykes S."/>
            <person name="Heiman D."/>
            <person name="Young S."/>
            <person name="Zeng Q."/>
            <person name="Abouelleil A."/>
            <person name="Aftuck L."/>
            <person name="Bessette D."/>
            <person name="Brown A."/>
            <person name="FitzGerald M."/>
            <person name="Lui A."/>
            <person name="Macdonald J.P."/>
            <person name="Priest M."/>
            <person name="Orbach M.J."/>
            <person name="Galgiani J.N."/>
            <person name="Kirkland T.N."/>
            <person name="Cole G.T."/>
            <person name="Birren B.W."/>
            <person name="Henn M.R."/>
            <person name="Taylor J.W."/>
            <person name="Rounsley S.D."/>
        </authorList>
    </citation>
    <scope>NUCLEOTIDE SEQUENCE [LARGE SCALE GENOMIC DNA]</scope>
    <source>
        <strain evidence="3">RMSCC 3488</strain>
    </source>
</reference>
<gene>
    <name evidence="2" type="ORF">CPAG_03545</name>
</gene>
<dbReference type="EMBL" id="DS268110">
    <property type="protein sequence ID" value="KMM67210.1"/>
    <property type="molecule type" value="Genomic_DNA"/>
</dbReference>
<dbReference type="AlphaFoldDB" id="A0A0J6FD80"/>
<name>A0A0J6FD80_COCPO</name>
<accession>A0A0J6FD80</accession>
<proteinExistence type="predicted"/>
<reference evidence="2 3" key="1">
    <citation type="submission" date="2007-06" db="EMBL/GenBank/DDBJ databases">
        <title>The Genome Sequence of Coccidioides posadasii RMSCC_3488.</title>
        <authorList>
            <consortium name="Coccidioides Genome Resources Consortium"/>
            <consortium name="The Broad Institute Genome Sequencing Platform"/>
            <person name="Henn M.R."/>
            <person name="Sykes S."/>
            <person name="Young S."/>
            <person name="Jaffe D."/>
            <person name="Berlin A."/>
            <person name="Alvarez P."/>
            <person name="Butler J."/>
            <person name="Gnerre S."/>
            <person name="Grabherr M."/>
            <person name="Mauceli E."/>
            <person name="Brockman W."/>
            <person name="Kodira C."/>
            <person name="Alvarado L."/>
            <person name="Zeng Q."/>
            <person name="Crawford M."/>
            <person name="Antoine C."/>
            <person name="Devon K."/>
            <person name="Galgiani J."/>
            <person name="Orsborn K."/>
            <person name="Lewis M.L."/>
            <person name="Nusbaum C."/>
            <person name="Galagan J."/>
            <person name="Birren B."/>
        </authorList>
    </citation>
    <scope>NUCLEOTIDE SEQUENCE [LARGE SCALE GENOMIC DNA]</scope>
    <source>
        <strain evidence="2 3">RMSCC 3488</strain>
    </source>
</reference>
<evidence type="ECO:0000313" key="2">
    <source>
        <dbReference type="EMBL" id="KMM67210.1"/>
    </source>
</evidence>
<protein>
    <submittedName>
        <fullName evidence="2">Uncharacterized protein</fullName>
    </submittedName>
</protein>
<evidence type="ECO:0000256" key="1">
    <source>
        <dbReference type="SAM" id="MobiDB-lite"/>
    </source>
</evidence>
<feature type="compositionally biased region" description="Polar residues" evidence="1">
    <location>
        <begin position="87"/>
        <end position="104"/>
    </location>
</feature>
<dbReference type="Proteomes" id="UP000054567">
    <property type="component" value="Unassembled WGS sequence"/>
</dbReference>